<keyword evidence="1" id="KW-0862">Zinc</keyword>
<proteinExistence type="predicted"/>
<evidence type="ECO:0000256" key="1">
    <source>
        <dbReference type="PROSITE-ProRule" id="PRU00047"/>
    </source>
</evidence>
<evidence type="ECO:0000256" key="2">
    <source>
        <dbReference type="SAM" id="MobiDB-lite"/>
    </source>
</evidence>
<dbReference type="InterPro" id="IPR036875">
    <property type="entry name" value="Znf_CCHC_sf"/>
</dbReference>
<organism evidence="4 5">
    <name type="scientific">Trifolium medium</name>
    <dbReference type="NCBI Taxonomy" id="97028"/>
    <lineage>
        <taxon>Eukaryota</taxon>
        <taxon>Viridiplantae</taxon>
        <taxon>Streptophyta</taxon>
        <taxon>Embryophyta</taxon>
        <taxon>Tracheophyta</taxon>
        <taxon>Spermatophyta</taxon>
        <taxon>Magnoliopsida</taxon>
        <taxon>eudicotyledons</taxon>
        <taxon>Gunneridae</taxon>
        <taxon>Pentapetalae</taxon>
        <taxon>rosids</taxon>
        <taxon>fabids</taxon>
        <taxon>Fabales</taxon>
        <taxon>Fabaceae</taxon>
        <taxon>Papilionoideae</taxon>
        <taxon>50 kb inversion clade</taxon>
        <taxon>NPAAA clade</taxon>
        <taxon>Hologalegina</taxon>
        <taxon>IRL clade</taxon>
        <taxon>Trifolieae</taxon>
        <taxon>Trifolium</taxon>
    </lineage>
</organism>
<protein>
    <submittedName>
        <fullName evidence="4">Cellular nucleic acid-binding protein</fullName>
    </submittedName>
</protein>
<keyword evidence="1" id="KW-0863">Zinc-finger</keyword>
<dbReference type="SUPFAM" id="SSF57756">
    <property type="entry name" value="Retrovirus zinc finger-like domains"/>
    <property type="match status" value="2"/>
</dbReference>
<name>A0A392RCN6_9FABA</name>
<feature type="domain" description="CCHC-type" evidence="3">
    <location>
        <begin position="90"/>
        <end position="105"/>
    </location>
</feature>
<dbReference type="GO" id="GO:0003676">
    <property type="term" value="F:nucleic acid binding"/>
    <property type="evidence" value="ECO:0007669"/>
    <property type="project" value="InterPro"/>
</dbReference>
<sequence>MEAENDKCVKFESGLCSDIKHLTGFSQIRDFATLVDKSRIGDDDGKAKTCYYKALSDKRGKGQDRGKSYDNKGERGVESSGGRKKNSGQCYRCGEMGHKSYECPKKEDKCFNYGRWGHKSDVCRVKVTCFNCGEEG</sequence>
<dbReference type="Proteomes" id="UP000265520">
    <property type="component" value="Unassembled WGS sequence"/>
</dbReference>
<feature type="compositionally biased region" description="Basic and acidic residues" evidence="2">
    <location>
        <begin position="57"/>
        <end position="77"/>
    </location>
</feature>
<dbReference type="InterPro" id="IPR051714">
    <property type="entry name" value="Znf_CCHC_NABP"/>
</dbReference>
<keyword evidence="5" id="KW-1185">Reference proteome</keyword>
<dbReference type="SMART" id="SM00343">
    <property type="entry name" value="ZnF_C2HC"/>
    <property type="match status" value="2"/>
</dbReference>
<dbReference type="PANTHER" id="PTHR23002">
    <property type="entry name" value="ZINC FINGER CCHC DOMAIN CONTAINING PROTEIN"/>
    <property type="match status" value="1"/>
</dbReference>
<dbReference type="AlphaFoldDB" id="A0A392RCN6"/>
<evidence type="ECO:0000259" key="3">
    <source>
        <dbReference type="PROSITE" id="PS50158"/>
    </source>
</evidence>
<dbReference type="Pfam" id="PF00098">
    <property type="entry name" value="zf-CCHC"/>
    <property type="match status" value="1"/>
</dbReference>
<comment type="caution">
    <text evidence="4">The sequence shown here is derived from an EMBL/GenBank/DDBJ whole genome shotgun (WGS) entry which is preliminary data.</text>
</comment>
<dbReference type="EMBL" id="LXQA010213264">
    <property type="protein sequence ID" value="MCI34398.1"/>
    <property type="molecule type" value="Genomic_DNA"/>
</dbReference>
<evidence type="ECO:0000313" key="4">
    <source>
        <dbReference type="EMBL" id="MCI34398.1"/>
    </source>
</evidence>
<evidence type="ECO:0000313" key="5">
    <source>
        <dbReference type="Proteomes" id="UP000265520"/>
    </source>
</evidence>
<dbReference type="InterPro" id="IPR001878">
    <property type="entry name" value="Znf_CCHC"/>
</dbReference>
<feature type="region of interest" description="Disordered" evidence="2">
    <location>
        <begin position="57"/>
        <end position="90"/>
    </location>
</feature>
<reference evidence="4 5" key="1">
    <citation type="journal article" date="2018" name="Front. Plant Sci.">
        <title>Red Clover (Trifolium pratense) and Zigzag Clover (T. medium) - A Picture of Genomic Similarities and Differences.</title>
        <authorList>
            <person name="Dluhosova J."/>
            <person name="Istvanek J."/>
            <person name="Nedelnik J."/>
            <person name="Repkova J."/>
        </authorList>
    </citation>
    <scope>NUCLEOTIDE SEQUENCE [LARGE SCALE GENOMIC DNA]</scope>
    <source>
        <strain evidence="5">cv. 10/8</strain>
        <tissue evidence="4">Leaf</tissue>
    </source>
</reference>
<dbReference type="Gene3D" id="4.10.60.10">
    <property type="entry name" value="Zinc finger, CCHC-type"/>
    <property type="match status" value="1"/>
</dbReference>
<dbReference type="GO" id="GO:0008270">
    <property type="term" value="F:zinc ion binding"/>
    <property type="evidence" value="ECO:0007669"/>
    <property type="project" value="UniProtKB-KW"/>
</dbReference>
<keyword evidence="1" id="KW-0479">Metal-binding</keyword>
<feature type="non-terminal residue" evidence="4">
    <location>
        <position position="136"/>
    </location>
</feature>
<accession>A0A392RCN6</accession>
<dbReference type="PROSITE" id="PS50158">
    <property type="entry name" value="ZF_CCHC"/>
    <property type="match status" value="1"/>
</dbReference>